<dbReference type="EMBL" id="JACGLT010000001">
    <property type="protein sequence ID" value="MBA6151333.1"/>
    <property type="molecule type" value="Genomic_DNA"/>
</dbReference>
<feature type="transmembrane region" description="Helical" evidence="1">
    <location>
        <begin position="41"/>
        <end position="62"/>
    </location>
</feature>
<dbReference type="PANTHER" id="PTHR34989:SF1">
    <property type="entry name" value="PROTEIN HDED"/>
    <property type="match status" value="1"/>
</dbReference>
<dbReference type="RefSeq" id="WP_182202047.1">
    <property type="nucleotide sequence ID" value="NZ_JACGLT010000001.1"/>
</dbReference>
<dbReference type="InterPro" id="IPR052712">
    <property type="entry name" value="Acid_resist_chaperone_HdeD"/>
</dbReference>
<evidence type="ECO:0000313" key="2">
    <source>
        <dbReference type="EMBL" id="MBA6151333.1"/>
    </source>
</evidence>
<name>A0A7W2R284_9FLAO</name>
<evidence type="ECO:0000313" key="3">
    <source>
        <dbReference type="Proteomes" id="UP000541857"/>
    </source>
</evidence>
<accession>A0A7W2R284</accession>
<sequence length="212" mass="23670">MEPTFLKSIKSAIKHWYIPLLVGVFFIIVSIVAFTSPGSSLLTLSFLFALSFLFGGISEAVFSVVNRHQLENWGWSLAFGIITFIVGISLMSHPALSISVMAFYIGFIILFRSVSAIGFAMDVKRYGDKNWGLLLVLGILGTIFSFILIWNPLFAGLSIVVLIALSFMFAGLFSIVLAFQLKRLHKSSKKISAELRKRYDDLVKDIDTEWNS</sequence>
<dbReference type="PANTHER" id="PTHR34989">
    <property type="entry name" value="PROTEIN HDED"/>
    <property type="match status" value="1"/>
</dbReference>
<dbReference type="AlphaFoldDB" id="A0A7W2R284"/>
<organism evidence="2 3">
    <name type="scientific">Gelidibacter maritimus</name>
    <dbReference type="NCBI Taxonomy" id="2761487"/>
    <lineage>
        <taxon>Bacteria</taxon>
        <taxon>Pseudomonadati</taxon>
        <taxon>Bacteroidota</taxon>
        <taxon>Flavobacteriia</taxon>
        <taxon>Flavobacteriales</taxon>
        <taxon>Flavobacteriaceae</taxon>
        <taxon>Gelidibacter</taxon>
    </lineage>
</organism>
<feature type="transmembrane region" description="Helical" evidence="1">
    <location>
        <begin position="74"/>
        <end position="92"/>
    </location>
</feature>
<keyword evidence="1" id="KW-1133">Transmembrane helix</keyword>
<feature type="transmembrane region" description="Helical" evidence="1">
    <location>
        <begin position="131"/>
        <end position="150"/>
    </location>
</feature>
<feature type="transmembrane region" description="Helical" evidence="1">
    <location>
        <begin position="16"/>
        <end position="35"/>
    </location>
</feature>
<feature type="transmembrane region" description="Helical" evidence="1">
    <location>
        <begin position="156"/>
        <end position="179"/>
    </location>
</feature>
<gene>
    <name evidence="2" type="ORF">H3Z82_01175</name>
</gene>
<feature type="transmembrane region" description="Helical" evidence="1">
    <location>
        <begin position="98"/>
        <end position="119"/>
    </location>
</feature>
<keyword evidence="1" id="KW-0812">Transmembrane</keyword>
<reference evidence="2 3" key="1">
    <citation type="submission" date="2020-07" db="EMBL/GenBank/DDBJ databases">
        <title>Bacterium isolated from marine sediment.</title>
        <authorList>
            <person name="Shang D."/>
        </authorList>
    </citation>
    <scope>NUCLEOTIDE SEQUENCE [LARGE SCALE GENOMIC DNA]</scope>
    <source>
        <strain evidence="2 3">F6074</strain>
    </source>
</reference>
<proteinExistence type="predicted"/>
<keyword evidence="1" id="KW-0472">Membrane</keyword>
<dbReference type="InterPro" id="IPR005325">
    <property type="entry name" value="DUF308_memb"/>
</dbReference>
<comment type="caution">
    <text evidence="2">The sequence shown here is derived from an EMBL/GenBank/DDBJ whole genome shotgun (WGS) entry which is preliminary data.</text>
</comment>
<dbReference type="GO" id="GO:0005886">
    <property type="term" value="C:plasma membrane"/>
    <property type="evidence" value="ECO:0007669"/>
    <property type="project" value="TreeGrafter"/>
</dbReference>
<evidence type="ECO:0000256" key="1">
    <source>
        <dbReference type="SAM" id="Phobius"/>
    </source>
</evidence>
<dbReference type="Proteomes" id="UP000541857">
    <property type="component" value="Unassembled WGS sequence"/>
</dbReference>
<dbReference type="Pfam" id="PF03729">
    <property type="entry name" value="DUF308"/>
    <property type="match status" value="2"/>
</dbReference>
<keyword evidence="3" id="KW-1185">Reference proteome</keyword>
<protein>
    <submittedName>
        <fullName evidence="2">DUF308 domain-containing protein</fullName>
    </submittedName>
</protein>